<accession>A0AAV4T5U8</accession>
<gene>
    <name evidence="1" type="ORF">CEXT_257191</name>
</gene>
<name>A0AAV4T5U8_CAEEX</name>
<organism evidence="1 2">
    <name type="scientific">Caerostris extrusa</name>
    <name type="common">Bark spider</name>
    <name type="synonym">Caerostris bankana</name>
    <dbReference type="NCBI Taxonomy" id="172846"/>
    <lineage>
        <taxon>Eukaryota</taxon>
        <taxon>Metazoa</taxon>
        <taxon>Ecdysozoa</taxon>
        <taxon>Arthropoda</taxon>
        <taxon>Chelicerata</taxon>
        <taxon>Arachnida</taxon>
        <taxon>Araneae</taxon>
        <taxon>Araneomorphae</taxon>
        <taxon>Entelegynae</taxon>
        <taxon>Araneoidea</taxon>
        <taxon>Araneidae</taxon>
        <taxon>Caerostris</taxon>
    </lineage>
</organism>
<proteinExistence type="predicted"/>
<evidence type="ECO:0000313" key="1">
    <source>
        <dbReference type="EMBL" id="GIY42083.1"/>
    </source>
</evidence>
<dbReference type="AlphaFoldDB" id="A0AAV4T5U8"/>
<protein>
    <submittedName>
        <fullName evidence="1">Uncharacterized protein</fullName>
    </submittedName>
</protein>
<comment type="caution">
    <text evidence="1">The sequence shown here is derived from an EMBL/GenBank/DDBJ whole genome shotgun (WGS) entry which is preliminary data.</text>
</comment>
<sequence length="71" mass="8225">MHSGKKEAIPSVSNCRSNKDKCFLSLFSRGDWSPRGRDTAPFRHLLLDEMPLCCIQRVQLLSRQQIYDRST</sequence>
<keyword evidence="2" id="KW-1185">Reference proteome</keyword>
<dbReference type="EMBL" id="BPLR01010797">
    <property type="protein sequence ID" value="GIY42083.1"/>
    <property type="molecule type" value="Genomic_DNA"/>
</dbReference>
<reference evidence="1 2" key="1">
    <citation type="submission" date="2021-06" db="EMBL/GenBank/DDBJ databases">
        <title>Caerostris extrusa draft genome.</title>
        <authorList>
            <person name="Kono N."/>
            <person name="Arakawa K."/>
        </authorList>
    </citation>
    <scope>NUCLEOTIDE SEQUENCE [LARGE SCALE GENOMIC DNA]</scope>
</reference>
<dbReference type="Proteomes" id="UP001054945">
    <property type="component" value="Unassembled WGS sequence"/>
</dbReference>
<evidence type="ECO:0000313" key="2">
    <source>
        <dbReference type="Proteomes" id="UP001054945"/>
    </source>
</evidence>